<keyword evidence="2 5" id="KW-0812">Transmembrane</keyword>
<evidence type="ECO:0000256" key="4">
    <source>
        <dbReference type="ARBA" id="ARBA00023136"/>
    </source>
</evidence>
<dbReference type="Proteomes" id="UP001195571">
    <property type="component" value="Unassembled WGS sequence"/>
</dbReference>
<evidence type="ECO:0000256" key="3">
    <source>
        <dbReference type="ARBA" id="ARBA00022989"/>
    </source>
</evidence>
<feature type="transmembrane region" description="Helical" evidence="5">
    <location>
        <begin position="21"/>
        <end position="44"/>
    </location>
</feature>
<keyword evidence="4 5" id="KW-0472">Membrane</keyword>
<comment type="subcellular location">
    <subcellularLocation>
        <location evidence="1">Membrane</location>
    </subcellularLocation>
</comment>
<reference evidence="6" key="1">
    <citation type="submission" date="2021-04" db="EMBL/GenBank/DDBJ databases">
        <title>Genomic features of Candidatus Phytoplasma meliae isolate ChTYXIII (1SrXIII-G).</title>
        <authorList>
            <person name="Fernandez F.D."/>
            <person name="Conci L.R."/>
        </authorList>
    </citation>
    <scope>NUCLEOTIDE SEQUENCE [LARGE SCALE GENOMIC DNA]</scope>
    <source>
        <strain evidence="6">ChTYXIII-Mo</strain>
    </source>
</reference>
<keyword evidence="7" id="KW-1185">Reference proteome</keyword>
<proteinExistence type="predicted"/>
<keyword evidence="3 5" id="KW-1133">Transmembrane helix</keyword>
<sequence>MGIKTVNENKPNQLLGVIKREYTFINILLFIISILSLGSCGELWKQPEEGKRFLGITYDSLQPVKIPLVIFFILIFCIASFPFVKSALTQIKNITFPSFKRIVVNTLQVICFTFFLIFCIYYFEVIIKFSYEFFKK</sequence>
<feature type="transmembrane region" description="Helical" evidence="5">
    <location>
        <begin position="102"/>
        <end position="123"/>
    </location>
</feature>
<feature type="transmembrane region" description="Helical" evidence="5">
    <location>
        <begin position="64"/>
        <end position="81"/>
    </location>
</feature>
<name>A0ABS5CYI0_9MOLU</name>
<evidence type="ECO:0000256" key="2">
    <source>
        <dbReference type="ARBA" id="ARBA00022692"/>
    </source>
</evidence>
<dbReference type="RefSeq" id="WP_203552295.1">
    <property type="nucleotide sequence ID" value="NZ_JACAOD020000008.1"/>
</dbReference>
<accession>A0ABS5CYI0</accession>
<evidence type="ECO:0000313" key="6">
    <source>
        <dbReference type="EMBL" id="MBP5836031.1"/>
    </source>
</evidence>
<organism evidence="6 7">
    <name type="scientific">Candidatus Phytoplasma meliae</name>
    <dbReference type="NCBI Taxonomy" id="1848402"/>
    <lineage>
        <taxon>Bacteria</taxon>
        <taxon>Bacillati</taxon>
        <taxon>Mycoplasmatota</taxon>
        <taxon>Mollicutes</taxon>
        <taxon>Acholeplasmatales</taxon>
        <taxon>Acholeplasmataceae</taxon>
        <taxon>Candidatus Phytoplasma</taxon>
        <taxon>16SrXIII (Mexican periwinkle virescence group)</taxon>
    </lineage>
</organism>
<evidence type="ECO:0000256" key="1">
    <source>
        <dbReference type="ARBA" id="ARBA00004370"/>
    </source>
</evidence>
<protein>
    <submittedName>
        <fullName evidence="6">Preprotein translocase subunit SecE</fullName>
    </submittedName>
</protein>
<dbReference type="EMBL" id="JACAOD020000008">
    <property type="protein sequence ID" value="MBP5836031.1"/>
    <property type="molecule type" value="Genomic_DNA"/>
</dbReference>
<gene>
    <name evidence="6" type="primary">secE</name>
    <name evidence="6" type="ORF">CHTY_002195</name>
</gene>
<evidence type="ECO:0000256" key="5">
    <source>
        <dbReference type="SAM" id="Phobius"/>
    </source>
</evidence>
<dbReference type="InterPro" id="IPR005807">
    <property type="entry name" value="SecE_bac"/>
</dbReference>
<dbReference type="NCBIfam" id="TIGR00964">
    <property type="entry name" value="secE_bact"/>
    <property type="match status" value="1"/>
</dbReference>
<comment type="caution">
    <text evidence="6">The sequence shown here is derived from an EMBL/GenBank/DDBJ whole genome shotgun (WGS) entry which is preliminary data.</text>
</comment>
<evidence type="ECO:0000313" key="7">
    <source>
        <dbReference type="Proteomes" id="UP001195571"/>
    </source>
</evidence>